<keyword evidence="2" id="KW-1185">Reference proteome</keyword>
<proteinExistence type="predicted"/>
<organism evidence="1 2">
    <name type="scientific">Elysia crispata</name>
    <name type="common">lettuce slug</name>
    <dbReference type="NCBI Taxonomy" id="231223"/>
    <lineage>
        <taxon>Eukaryota</taxon>
        <taxon>Metazoa</taxon>
        <taxon>Spiralia</taxon>
        <taxon>Lophotrochozoa</taxon>
        <taxon>Mollusca</taxon>
        <taxon>Gastropoda</taxon>
        <taxon>Heterobranchia</taxon>
        <taxon>Euthyneura</taxon>
        <taxon>Panpulmonata</taxon>
        <taxon>Sacoglossa</taxon>
        <taxon>Placobranchoidea</taxon>
        <taxon>Plakobranchidae</taxon>
        <taxon>Elysia</taxon>
    </lineage>
</organism>
<accession>A0AAE1EBY0</accession>
<name>A0AAE1EBY0_9GAST</name>
<comment type="caution">
    <text evidence="1">The sequence shown here is derived from an EMBL/GenBank/DDBJ whole genome shotgun (WGS) entry which is preliminary data.</text>
</comment>
<evidence type="ECO:0000313" key="1">
    <source>
        <dbReference type="EMBL" id="KAK3801045.1"/>
    </source>
</evidence>
<sequence>MKDEAFLTDVGDHCAVDMKDEAFLIDVDTERIVCGMTSAAGSLFLLPPHPSTHPTHLFLLLLLFYKQHSLWHLHGYCENFLITITVERKIKKILVFDGSTRSGKEFVAPQRLDWDSTVVNCPRKEASSPQQLTRNDFSGKKHFSKLAEDVIRHFSLCFTRNLRKVTHKDFQENGRKSLLDISRVIVLAARYDRVNCPCCIFSPQ</sequence>
<gene>
    <name evidence="1" type="ORF">RRG08_042213</name>
</gene>
<reference evidence="1" key="1">
    <citation type="journal article" date="2023" name="G3 (Bethesda)">
        <title>A reference genome for the long-term kleptoplast-retaining sea slug Elysia crispata morphotype clarki.</title>
        <authorList>
            <person name="Eastman K.E."/>
            <person name="Pendleton A.L."/>
            <person name="Shaikh M.A."/>
            <person name="Suttiyut T."/>
            <person name="Ogas R."/>
            <person name="Tomko P."/>
            <person name="Gavelis G."/>
            <person name="Widhalm J.R."/>
            <person name="Wisecaver J.H."/>
        </authorList>
    </citation>
    <scope>NUCLEOTIDE SEQUENCE</scope>
    <source>
        <strain evidence="1">ECLA1</strain>
    </source>
</reference>
<protein>
    <submittedName>
        <fullName evidence="1">Uncharacterized protein</fullName>
    </submittedName>
</protein>
<evidence type="ECO:0000313" key="2">
    <source>
        <dbReference type="Proteomes" id="UP001283361"/>
    </source>
</evidence>
<dbReference type="EMBL" id="JAWDGP010000377">
    <property type="protein sequence ID" value="KAK3801045.1"/>
    <property type="molecule type" value="Genomic_DNA"/>
</dbReference>
<dbReference type="AlphaFoldDB" id="A0AAE1EBY0"/>
<dbReference type="Proteomes" id="UP001283361">
    <property type="component" value="Unassembled WGS sequence"/>
</dbReference>